<dbReference type="Proteomes" id="UP000642144">
    <property type="component" value="Unassembled WGS sequence"/>
</dbReference>
<evidence type="ECO:0000313" key="2">
    <source>
        <dbReference type="Proteomes" id="UP000642144"/>
    </source>
</evidence>
<dbReference type="EMBL" id="WWCT01000007">
    <property type="protein sequence ID" value="MYN26976.1"/>
    <property type="molecule type" value="Genomic_DNA"/>
</dbReference>
<proteinExistence type="predicted"/>
<gene>
    <name evidence="1" type="ORF">GTP69_11200</name>
</gene>
<evidence type="ECO:0000313" key="1">
    <source>
        <dbReference type="EMBL" id="MYN26976.1"/>
    </source>
</evidence>
<reference evidence="1 2" key="1">
    <citation type="submission" date="2019-12" db="EMBL/GenBank/DDBJ databases">
        <title>Novel species isolated from a subtropical stream in China.</title>
        <authorList>
            <person name="Lu H."/>
        </authorList>
    </citation>
    <scope>NUCLEOTIDE SEQUENCE [LARGE SCALE GENOMIC DNA]</scope>
    <source>
        <strain evidence="1 2">CY42W</strain>
    </source>
</reference>
<accession>A0ABW9VZ94</accession>
<name>A0ABW9VZ94_9BURK</name>
<comment type="caution">
    <text evidence="1">The sequence shown here is derived from an EMBL/GenBank/DDBJ whole genome shotgun (WGS) entry which is preliminary data.</text>
</comment>
<organism evidence="1 2">
    <name type="scientific">Duganella levis</name>
    <dbReference type="NCBI Taxonomy" id="2692169"/>
    <lineage>
        <taxon>Bacteria</taxon>
        <taxon>Pseudomonadati</taxon>
        <taxon>Pseudomonadota</taxon>
        <taxon>Betaproteobacteria</taxon>
        <taxon>Burkholderiales</taxon>
        <taxon>Oxalobacteraceae</taxon>
        <taxon>Telluria group</taxon>
        <taxon>Duganella</taxon>
    </lineage>
</organism>
<sequence>MSKLSQTKIRVLNEFEARNDEWSFGVFERELQQAMGDQFGNFQTAKMTIIDADRDGRWPVTVARYVLSNYRAFGNSPGELVGIFRRIWPILTEQEKAYWSPKIN</sequence>
<dbReference type="RefSeq" id="WP_161054979.1">
    <property type="nucleotide sequence ID" value="NZ_WWCT01000007.1"/>
</dbReference>
<protein>
    <submittedName>
        <fullName evidence="1">Uncharacterized protein</fullName>
    </submittedName>
</protein>
<keyword evidence="2" id="KW-1185">Reference proteome</keyword>